<comment type="caution">
    <text evidence="4">The sequence shown here is derived from an EMBL/GenBank/DDBJ whole genome shotgun (WGS) entry which is preliminary data.</text>
</comment>
<reference evidence="4 5" key="1">
    <citation type="submission" date="2021-12" db="EMBL/GenBank/DDBJ databases">
        <title>Genome seq of P8.</title>
        <authorList>
            <person name="Seo T."/>
        </authorList>
    </citation>
    <scope>NUCLEOTIDE SEQUENCE [LARGE SCALE GENOMIC DNA]</scope>
    <source>
        <strain evidence="4 5">P8</strain>
    </source>
</reference>
<proteinExistence type="inferred from homology"/>
<evidence type="ECO:0000256" key="2">
    <source>
        <dbReference type="ARBA" id="ARBA00022801"/>
    </source>
</evidence>
<dbReference type="Pfam" id="PF00756">
    <property type="entry name" value="Esterase"/>
    <property type="match status" value="1"/>
</dbReference>
<organism evidence="4 5">
    <name type="scientific">Pelomonas cellulosilytica</name>
    <dbReference type="NCBI Taxonomy" id="2906762"/>
    <lineage>
        <taxon>Bacteria</taxon>
        <taxon>Pseudomonadati</taxon>
        <taxon>Pseudomonadota</taxon>
        <taxon>Betaproteobacteria</taxon>
        <taxon>Burkholderiales</taxon>
        <taxon>Sphaerotilaceae</taxon>
        <taxon>Roseateles</taxon>
    </lineage>
</organism>
<feature type="chain" id="PRO_5045837684" evidence="3">
    <location>
        <begin position="24"/>
        <end position="302"/>
    </location>
</feature>
<gene>
    <name evidence="4" type="ORF">LXT13_03110</name>
</gene>
<dbReference type="EMBL" id="JAJTWU010000001">
    <property type="protein sequence ID" value="MCE4553435.1"/>
    <property type="molecule type" value="Genomic_DNA"/>
</dbReference>
<dbReference type="GO" id="GO:0016787">
    <property type="term" value="F:hydrolase activity"/>
    <property type="evidence" value="ECO:0007669"/>
    <property type="project" value="UniProtKB-KW"/>
</dbReference>
<dbReference type="RefSeq" id="WP_233370135.1">
    <property type="nucleotide sequence ID" value="NZ_JAJTWU010000001.1"/>
</dbReference>
<dbReference type="InterPro" id="IPR052558">
    <property type="entry name" value="Siderophore_Hydrolase_D"/>
</dbReference>
<dbReference type="PANTHER" id="PTHR40841:SF2">
    <property type="entry name" value="SIDEROPHORE-DEGRADING ESTERASE (EUROFUNG)"/>
    <property type="match status" value="1"/>
</dbReference>
<evidence type="ECO:0000313" key="4">
    <source>
        <dbReference type="EMBL" id="MCE4553435.1"/>
    </source>
</evidence>
<protein>
    <submittedName>
        <fullName evidence="4">Alpha/beta hydrolase</fullName>
    </submittedName>
</protein>
<evidence type="ECO:0000256" key="1">
    <source>
        <dbReference type="ARBA" id="ARBA00005622"/>
    </source>
</evidence>
<dbReference type="Gene3D" id="3.40.50.1820">
    <property type="entry name" value="alpha/beta hydrolase"/>
    <property type="match status" value="1"/>
</dbReference>
<evidence type="ECO:0000313" key="5">
    <source>
        <dbReference type="Proteomes" id="UP001200741"/>
    </source>
</evidence>
<sequence length="302" mass="33377">MLNRRNLLTSAGLAVTFPQFANAASLPEARGPYALPNTAVHVLPDPVSQRAYEVWIDLPPSYDSSSGLLPAVFVTDAPYAFPVLRALRSRVGQGGRNMADFVLVGLAGPAQETPTMMRNRDYTPTLPRARADYGDGDYGGGAAYLRYVADVAVPAVTGRYRIDASKRVILGHSYGALFATQLLFARPELFSHYVLGSPSLWFDDHVMFDREAAYARAHRDLAARVFQYVGAYETVRPGPRYNRHRDLVNDMRRLERVLRGRRYASLSIESHVIADEDHLTVAPIGATRGLLWALPGRGPYEG</sequence>
<dbReference type="Proteomes" id="UP001200741">
    <property type="component" value="Unassembled WGS sequence"/>
</dbReference>
<evidence type="ECO:0000256" key="3">
    <source>
        <dbReference type="SAM" id="SignalP"/>
    </source>
</evidence>
<dbReference type="PANTHER" id="PTHR40841">
    <property type="entry name" value="SIDEROPHORE TRIACETYLFUSARININE C ESTERASE"/>
    <property type="match status" value="1"/>
</dbReference>
<keyword evidence="5" id="KW-1185">Reference proteome</keyword>
<dbReference type="InterPro" id="IPR000801">
    <property type="entry name" value="Esterase-like"/>
</dbReference>
<accession>A0ABS8XQ70</accession>
<name>A0ABS8XQ70_9BURK</name>
<dbReference type="InterPro" id="IPR029058">
    <property type="entry name" value="AB_hydrolase_fold"/>
</dbReference>
<keyword evidence="2 4" id="KW-0378">Hydrolase</keyword>
<keyword evidence="3" id="KW-0732">Signal</keyword>
<comment type="similarity">
    <text evidence="1">Belongs to the esterase D family.</text>
</comment>
<feature type="signal peptide" evidence="3">
    <location>
        <begin position="1"/>
        <end position="23"/>
    </location>
</feature>
<dbReference type="SUPFAM" id="SSF53474">
    <property type="entry name" value="alpha/beta-Hydrolases"/>
    <property type="match status" value="1"/>
</dbReference>